<organism evidence="1 2">
    <name type="scientific">Pedobacter soli</name>
    <dbReference type="NCBI Taxonomy" id="390242"/>
    <lineage>
        <taxon>Bacteria</taxon>
        <taxon>Pseudomonadati</taxon>
        <taxon>Bacteroidota</taxon>
        <taxon>Sphingobacteriia</taxon>
        <taxon>Sphingobacteriales</taxon>
        <taxon>Sphingobacteriaceae</taxon>
        <taxon>Pedobacter</taxon>
    </lineage>
</organism>
<dbReference type="AlphaFoldDB" id="A0A1G6XX36"/>
<accession>A0A1G6XX36</accession>
<keyword evidence="2" id="KW-1185">Reference proteome</keyword>
<reference evidence="2" key="1">
    <citation type="submission" date="2016-10" db="EMBL/GenBank/DDBJ databases">
        <authorList>
            <person name="Varghese N."/>
            <person name="Submissions S."/>
        </authorList>
    </citation>
    <scope>NUCLEOTIDE SEQUENCE [LARGE SCALE GENOMIC DNA]</scope>
    <source>
        <strain evidence="2">DSM 18609</strain>
    </source>
</reference>
<evidence type="ECO:0000313" key="2">
    <source>
        <dbReference type="Proteomes" id="UP000199455"/>
    </source>
</evidence>
<dbReference type="RefSeq" id="WP_208599681.1">
    <property type="nucleotide sequence ID" value="NZ_FMZH01000008.1"/>
</dbReference>
<evidence type="ECO:0000313" key="1">
    <source>
        <dbReference type="EMBL" id="SDD81965.1"/>
    </source>
</evidence>
<dbReference type="EMBL" id="FMZH01000008">
    <property type="protein sequence ID" value="SDD81965.1"/>
    <property type="molecule type" value="Genomic_DNA"/>
</dbReference>
<dbReference type="InterPro" id="IPR043750">
    <property type="entry name" value="DUF5695"/>
</dbReference>
<dbReference type="Pfam" id="PF18951">
    <property type="entry name" value="DUF5695"/>
    <property type="match status" value="1"/>
</dbReference>
<protein>
    <submittedName>
        <fullName evidence="1">Uncharacterized protein</fullName>
    </submittedName>
</protein>
<sequence length="919" mass="102680">MMNTKPTRRSITIAFKAVFCLVLSLLYIQVSLAQSPWIALSKKPSTLGLEHGFSQFDAGALKLKLVKSSQTVAGLQPKMVNDFDFVPSDSLKVRSADGLYHLGDINLKLRSADKEAWTSYSTAAKRNAVKSIAAGKNVLSAADLAATLPADIPLQITRSWEMQNGKLVLRFELKNKSSKTLEIGALGIPMIFDNILEGRTLEQTHAKNVFYDPYIGQDAGYLQVTRLSGQAPSLIVAPLGHTPFEAYNPLNDDRTPRGIAFEGFYEWMVHSKAYAENEWKNAEQWNKPTSTFLKPGESKSYALQFIVSGTAKNTESKLIENKRPVAVSVPGYVLPKDVDAKLFINYAKKIKSLSVLPENALTVKATGVTKNGWKSYSVKANTWGRARLSVVYEDGLEQTINYKVIEPENEVIASYGHFLTTKQWFNQPDPIFKRSPSAITYDYEKQQQVTQDNRAWIAGLSDEGGAGSWLGAMMKQLVHPEKEEVDKLKQFVDTVMFGHIQLKDGPQKYGVKKSLFYYAPDSLPKGTYADNINFKTWSAWPKKEADNLGRSYNYPHVAAAHWIMYRLARNYTGLVEEGSWKQHLINAAETGMAMVNIAPYYAQFGQMEGTIFYLILTDLKNEGLTDEATRLENEMKKRANHWRSLQYPFGSEMPWDSTGQEEVYVWSNYFGYTDKANVTLNAILAYMPVLPHWAYNGNARRYWDFLYGGKLTRVERMIHHYGSGLNAIPVLMDYRKNPDDFYLLRAGYGGLMGTISNITQDGFAPAAFHAYPSTLKNDGITGDYGSGFFGYAVNTAAYVIKHPEFGWLAFGGNLKQAGTTVNLKLTTAAKSAVYIAAEGLYISLDAGIIAEVNYNMQNGEIKLKLDAANAYTPAALVRLSQPAKVKNNAYVMKDVQVNARGAYQVQLNKDQPTEIIIKR</sequence>
<dbReference type="STRING" id="390242.SAMN04488024_10852"/>
<name>A0A1G6XX36_9SPHI</name>
<proteinExistence type="predicted"/>
<dbReference type="Proteomes" id="UP000199455">
    <property type="component" value="Unassembled WGS sequence"/>
</dbReference>
<gene>
    <name evidence="1" type="ORF">SAMN04488024_10852</name>
</gene>